<dbReference type="PANTHER" id="PTHR43133:SF62">
    <property type="entry name" value="RNA POLYMERASE SIGMA FACTOR SIGZ"/>
    <property type="match status" value="1"/>
</dbReference>
<evidence type="ECO:0000259" key="8">
    <source>
        <dbReference type="Pfam" id="PF04545"/>
    </source>
</evidence>
<dbReference type="PANTHER" id="PTHR43133">
    <property type="entry name" value="RNA POLYMERASE ECF-TYPE SIGMA FACTO"/>
    <property type="match status" value="1"/>
</dbReference>
<reference evidence="9 10" key="1">
    <citation type="submission" date="2019-04" db="EMBL/GenBank/DDBJ databases">
        <title>Streptomyces lasaliensis sp. nov., an Actinomycete isolated from soil which produces the polyether antibiotic lasalocid.</title>
        <authorList>
            <person name="Erwin G."/>
            <person name="Haber C."/>
        </authorList>
    </citation>
    <scope>NUCLEOTIDE SEQUENCE [LARGE SCALE GENOMIC DNA]</scope>
    <source>
        <strain evidence="9 10">X-537</strain>
    </source>
</reference>
<dbReference type="NCBIfam" id="TIGR02937">
    <property type="entry name" value="sigma70-ECF"/>
    <property type="match status" value="1"/>
</dbReference>
<evidence type="ECO:0000256" key="4">
    <source>
        <dbReference type="ARBA" id="ARBA00023125"/>
    </source>
</evidence>
<proteinExistence type="inferred from homology"/>
<dbReference type="InterPro" id="IPR014284">
    <property type="entry name" value="RNA_pol_sigma-70_dom"/>
</dbReference>
<dbReference type="PROSITE" id="PS01063">
    <property type="entry name" value="SIGMA70_ECF"/>
    <property type="match status" value="1"/>
</dbReference>
<comment type="similarity">
    <text evidence="1 6">Belongs to the sigma-70 factor family. ECF subfamily.</text>
</comment>
<feature type="domain" description="RNA polymerase sigma-70 region 4" evidence="8">
    <location>
        <begin position="133"/>
        <end position="181"/>
    </location>
</feature>
<dbReference type="Gene3D" id="1.10.10.10">
    <property type="entry name" value="Winged helix-like DNA-binding domain superfamily/Winged helix DNA-binding domain"/>
    <property type="match status" value="1"/>
</dbReference>
<comment type="caution">
    <text evidence="9">The sequence shown here is derived from an EMBL/GenBank/DDBJ whole genome shotgun (WGS) entry which is preliminary data.</text>
</comment>
<keyword evidence="2 6" id="KW-0805">Transcription regulation</keyword>
<keyword evidence="4 6" id="KW-0238">DNA-binding</keyword>
<dbReference type="SUPFAM" id="SSF88946">
    <property type="entry name" value="Sigma2 domain of RNA polymerase sigma factors"/>
    <property type="match status" value="1"/>
</dbReference>
<keyword evidence="10" id="KW-1185">Reference proteome</keyword>
<dbReference type="GO" id="GO:0003677">
    <property type="term" value="F:DNA binding"/>
    <property type="evidence" value="ECO:0007669"/>
    <property type="project" value="UniProtKB-KW"/>
</dbReference>
<dbReference type="AlphaFoldDB" id="A0A4V6AZ81"/>
<name>A0A4V6AZ81_STRLS</name>
<organism evidence="9 10">
    <name type="scientific">Streptomyces lasalocidi</name>
    <name type="common">Streptomyces lasaliensis</name>
    <dbReference type="NCBI Taxonomy" id="324833"/>
    <lineage>
        <taxon>Bacteria</taxon>
        <taxon>Bacillati</taxon>
        <taxon>Actinomycetota</taxon>
        <taxon>Actinomycetes</taxon>
        <taxon>Kitasatosporales</taxon>
        <taxon>Streptomycetaceae</taxon>
        <taxon>Streptomyces</taxon>
    </lineage>
</organism>
<evidence type="ECO:0000259" key="7">
    <source>
        <dbReference type="Pfam" id="PF04542"/>
    </source>
</evidence>
<evidence type="ECO:0000313" key="10">
    <source>
        <dbReference type="Proteomes" id="UP000305929"/>
    </source>
</evidence>
<keyword evidence="3 6" id="KW-0731">Sigma factor</keyword>
<evidence type="ECO:0000256" key="1">
    <source>
        <dbReference type="ARBA" id="ARBA00010641"/>
    </source>
</evidence>
<dbReference type="SUPFAM" id="SSF88659">
    <property type="entry name" value="Sigma3 and sigma4 domains of RNA polymerase sigma factors"/>
    <property type="match status" value="1"/>
</dbReference>
<dbReference type="InterPro" id="IPR039425">
    <property type="entry name" value="RNA_pol_sigma-70-like"/>
</dbReference>
<gene>
    <name evidence="9" type="ORF">E4U91_02460</name>
</gene>
<keyword evidence="5 6" id="KW-0804">Transcription</keyword>
<dbReference type="CDD" id="cd06171">
    <property type="entry name" value="Sigma70_r4"/>
    <property type="match status" value="1"/>
</dbReference>
<dbReference type="InterPro" id="IPR013324">
    <property type="entry name" value="RNA_pol_sigma_r3/r4-like"/>
</dbReference>
<dbReference type="Proteomes" id="UP000305929">
    <property type="component" value="Unassembled WGS sequence"/>
</dbReference>
<dbReference type="Gene3D" id="1.10.1740.10">
    <property type="match status" value="1"/>
</dbReference>
<protein>
    <recommendedName>
        <fullName evidence="6">RNA polymerase sigma factor</fullName>
    </recommendedName>
</protein>
<dbReference type="InterPro" id="IPR036388">
    <property type="entry name" value="WH-like_DNA-bd_sf"/>
</dbReference>
<evidence type="ECO:0000256" key="6">
    <source>
        <dbReference type="RuleBase" id="RU000716"/>
    </source>
</evidence>
<evidence type="ECO:0000313" key="9">
    <source>
        <dbReference type="EMBL" id="TKT04813.1"/>
    </source>
</evidence>
<dbReference type="EMBL" id="SZNQ01000001">
    <property type="protein sequence ID" value="TKT04813.1"/>
    <property type="molecule type" value="Genomic_DNA"/>
</dbReference>
<dbReference type="Pfam" id="PF04545">
    <property type="entry name" value="Sigma70_r4"/>
    <property type="match status" value="1"/>
</dbReference>
<dbReference type="GO" id="GO:0006352">
    <property type="term" value="P:DNA-templated transcription initiation"/>
    <property type="evidence" value="ECO:0007669"/>
    <property type="project" value="InterPro"/>
</dbReference>
<evidence type="ECO:0000256" key="2">
    <source>
        <dbReference type="ARBA" id="ARBA00023015"/>
    </source>
</evidence>
<evidence type="ECO:0000256" key="5">
    <source>
        <dbReference type="ARBA" id="ARBA00023163"/>
    </source>
</evidence>
<dbReference type="InterPro" id="IPR007627">
    <property type="entry name" value="RNA_pol_sigma70_r2"/>
</dbReference>
<dbReference type="Pfam" id="PF04542">
    <property type="entry name" value="Sigma70_r2"/>
    <property type="match status" value="1"/>
</dbReference>
<feature type="domain" description="RNA polymerase sigma-70 region 2" evidence="7">
    <location>
        <begin position="31"/>
        <end position="99"/>
    </location>
</feature>
<sequence>MDGTPGAVARRVFRRGGVDVDRLTDDWAVLHQRWAGLVYGLARQSLGDPRDAEDVTQQVFAAAWRGRAGYAPERGSYAAWLVGITRRTVADALTARARRAELTAAAARLPSARHAPAGSDPEAALDRVVVGRALDGLTAPQQQVLRLAFYQDLTQTQIARVTGWPLGTVKSHARRGLERLRDSLREDDLLAA</sequence>
<dbReference type="InterPro" id="IPR013325">
    <property type="entry name" value="RNA_pol_sigma_r2"/>
</dbReference>
<dbReference type="InterPro" id="IPR000838">
    <property type="entry name" value="RNA_pol_sigma70_ECF_CS"/>
</dbReference>
<accession>A0A4V6AZ81</accession>
<dbReference type="InterPro" id="IPR007630">
    <property type="entry name" value="RNA_pol_sigma70_r4"/>
</dbReference>
<dbReference type="OrthoDB" id="5243766at2"/>
<dbReference type="GO" id="GO:0016987">
    <property type="term" value="F:sigma factor activity"/>
    <property type="evidence" value="ECO:0007669"/>
    <property type="project" value="UniProtKB-KW"/>
</dbReference>
<evidence type="ECO:0000256" key="3">
    <source>
        <dbReference type="ARBA" id="ARBA00023082"/>
    </source>
</evidence>